<dbReference type="KEGG" id="lpav:PLANPX_0551"/>
<evidence type="ECO:0000313" key="3">
    <source>
        <dbReference type="Proteomes" id="UP000326837"/>
    </source>
</evidence>
<feature type="transmembrane region" description="Helical" evidence="1">
    <location>
        <begin position="160"/>
        <end position="185"/>
    </location>
</feature>
<reference evidence="3" key="1">
    <citation type="submission" date="2019-10" db="EMBL/GenBank/DDBJ databases">
        <title>Lacipirellula parvula gen. nov., sp. nov., representing a lineage of planctomycetes widespread in freshwater anoxic habitats, and description of the family Lacipirellulaceae.</title>
        <authorList>
            <person name="Dedysh S.N."/>
            <person name="Kulichevskaya I.S."/>
            <person name="Beletsky A.V."/>
            <person name="Rakitin A.L."/>
            <person name="Mardanov A.V."/>
            <person name="Ivanova A.A."/>
            <person name="Saltykova V.X."/>
            <person name="Rijpstra W.I.C."/>
            <person name="Sinninghe Damste J.S."/>
            <person name="Ravin N.V."/>
        </authorList>
    </citation>
    <scope>NUCLEOTIDE SEQUENCE [LARGE SCALE GENOMIC DNA]</scope>
    <source>
        <strain evidence="3">PX69</strain>
    </source>
</reference>
<dbReference type="EMBL" id="AP021861">
    <property type="protein sequence ID" value="BBO30939.1"/>
    <property type="molecule type" value="Genomic_DNA"/>
</dbReference>
<keyword evidence="1" id="KW-1133">Transmembrane helix</keyword>
<keyword evidence="1" id="KW-0472">Membrane</keyword>
<proteinExistence type="predicted"/>
<organism evidence="2 3">
    <name type="scientific">Lacipirellula parvula</name>
    <dbReference type="NCBI Taxonomy" id="2650471"/>
    <lineage>
        <taxon>Bacteria</taxon>
        <taxon>Pseudomonadati</taxon>
        <taxon>Planctomycetota</taxon>
        <taxon>Planctomycetia</taxon>
        <taxon>Pirellulales</taxon>
        <taxon>Lacipirellulaceae</taxon>
        <taxon>Lacipirellula</taxon>
    </lineage>
</organism>
<name>A0A5K7XCW4_9BACT</name>
<dbReference type="RefSeq" id="WP_152097180.1">
    <property type="nucleotide sequence ID" value="NZ_AP021861.1"/>
</dbReference>
<feature type="transmembrane region" description="Helical" evidence="1">
    <location>
        <begin position="247"/>
        <end position="270"/>
    </location>
</feature>
<dbReference type="AlphaFoldDB" id="A0A5K7XCW4"/>
<keyword evidence="3" id="KW-1185">Reference proteome</keyword>
<keyword evidence="1" id="KW-0812">Transmembrane</keyword>
<dbReference type="GO" id="GO:0005886">
    <property type="term" value="C:plasma membrane"/>
    <property type="evidence" value="ECO:0007669"/>
    <property type="project" value="UniProtKB-SubCell"/>
</dbReference>
<gene>
    <name evidence="2" type="ORF">PLANPX_0551</name>
</gene>
<accession>A0A5K7XCW4</accession>
<evidence type="ECO:0000313" key="2">
    <source>
        <dbReference type="EMBL" id="BBO30939.1"/>
    </source>
</evidence>
<evidence type="ECO:0000256" key="1">
    <source>
        <dbReference type="SAM" id="Phobius"/>
    </source>
</evidence>
<protein>
    <submittedName>
        <fullName evidence="2">Uncharacterized protein</fullName>
    </submittedName>
</protein>
<dbReference type="Pfam" id="PF12679">
    <property type="entry name" value="ABC2_membrane_2"/>
    <property type="match status" value="1"/>
</dbReference>
<dbReference type="GO" id="GO:0140359">
    <property type="term" value="F:ABC-type transporter activity"/>
    <property type="evidence" value="ECO:0007669"/>
    <property type="project" value="InterPro"/>
</dbReference>
<dbReference type="Proteomes" id="UP000326837">
    <property type="component" value="Chromosome"/>
</dbReference>
<sequence length="278" mass="30457">MNRVLLGRSFRDSWLLMTCCALLALGFTWLRVWVASHIKVDAFIKFFSEGLQIFQGLLPVPIEDLASPLGRVAFSFEEFGLLMLLGLWTVTRSTDCLAGRIGAGTMEMLLAQPVRRLTLVTTHTAVTLFGVLLMAAASWLGVKLGLEFSKFEDPPAWNQVAPAAINFACLGVFITGAATLISALVRSRSQAVGLVIGFYVVELTLMIIGRLNNRFEWMNKLTILSVYEPTLLTIGIHRDPAAFWPLFWQYNGCLLGLGCGALAASAAIFCNRDVPAPL</sequence>
<feature type="transmembrane region" description="Helical" evidence="1">
    <location>
        <begin position="14"/>
        <end position="34"/>
    </location>
</feature>
<feature type="transmembrane region" description="Helical" evidence="1">
    <location>
        <begin position="192"/>
        <end position="211"/>
    </location>
</feature>
<feature type="transmembrane region" description="Helical" evidence="1">
    <location>
        <begin position="117"/>
        <end position="140"/>
    </location>
</feature>